<evidence type="ECO:0000259" key="11">
    <source>
        <dbReference type="Pfam" id="PF14845"/>
    </source>
</evidence>
<feature type="signal peptide" evidence="9">
    <location>
        <begin position="1"/>
        <end position="16"/>
    </location>
</feature>
<accession>A0A8H6FV51</accession>
<dbReference type="Gene3D" id="3.30.379.10">
    <property type="entry name" value="Chitobiase/beta-hexosaminidase domain 2-like"/>
    <property type="match status" value="1"/>
</dbReference>
<dbReference type="InterPro" id="IPR029018">
    <property type="entry name" value="Hex-like_dom2"/>
</dbReference>
<dbReference type="InterPro" id="IPR015883">
    <property type="entry name" value="Glyco_hydro_20_cat"/>
</dbReference>
<dbReference type="PANTHER" id="PTHR22600:SF58">
    <property type="entry name" value="BETA-HEXOSAMINIDASE"/>
    <property type="match status" value="1"/>
</dbReference>
<feature type="chain" id="PRO_5034223264" description="Beta-hexosaminidase" evidence="9">
    <location>
        <begin position="17"/>
        <end position="588"/>
    </location>
</feature>
<comment type="catalytic activity">
    <reaction evidence="1 7">
        <text>Hydrolysis of terminal non-reducing N-acetyl-D-hexosamine residues in N-acetyl-beta-D-hexosaminides.</text>
        <dbReference type="EC" id="3.2.1.52"/>
    </reaction>
</comment>
<evidence type="ECO:0000256" key="6">
    <source>
        <dbReference type="ARBA" id="ARBA00023295"/>
    </source>
</evidence>
<dbReference type="Proteomes" id="UP000578531">
    <property type="component" value="Unassembled WGS sequence"/>
</dbReference>
<proteinExistence type="inferred from homology"/>
<protein>
    <recommendedName>
        <fullName evidence="7">Beta-hexosaminidase</fullName>
        <ecNumber evidence="7">3.2.1.52</ecNumber>
    </recommendedName>
</protein>
<evidence type="ECO:0000256" key="8">
    <source>
        <dbReference type="PIRSR" id="PIRSR001093-1"/>
    </source>
</evidence>
<evidence type="ECO:0000313" key="13">
    <source>
        <dbReference type="Proteomes" id="UP000578531"/>
    </source>
</evidence>
<keyword evidence="13" id="KW-1185">Reference proteome</keyword>
<dbReference type="GO" id="GO:0016020">
    <property type="term" value="C:membrane"/>
    <property type="evidence" value="ECO:0007669"/>
    <property type="project" value="TreeGrafter"/>
</dbReference>
<evidence type="ECO:0000256" key="7">
    <source>
        <dbReference type="PIRNR" id="PIRNR001093"/>
    </source>
</evidence>
<dbReference type="AlphaFoldDB" id="A0A8H6FV51"/>
<dbReference type="PANTHER" id="PTHR22600">
    <property type="entry name" value="BETA-HEXOSAMINIDASE"/>
    <property type="match status" value="1"/>
</dbReference>
<evidence type="ECO:0000313" key="12">
    <source>
        <dbReference type="EMBL" id="KAF6235315.1"/>
    </source>
</evidence>
<gene>
    <name evidence="12" type="ORF">HO173_006511</name>
</gene>
<dbReference type="InterPro" id="IPR025705">
    <property type="entry name" value="Beta_hexosaminidase_sua/sub"/>
</dbReference>
<dbReference type="GO" id="GO:0030203">
    <property type="term" value="P:glycosaminoglycan metabolic process"/>
    <property type="evidence" value="ECO:0007669"/>
    <property type="project" value="TreeGrafter"/>
</dbReference>
<feature type="active site" description="Proton donor" evidence="8">
    <location>
        <position position="363"/>
    </location>
</feature>
<keyword evidence="4 7" id="KW-0378">Hydrolase</keyword>
<evidence type="ECO:0000256" key="1">
    <source>
        <dbReference type="ARBA" id="ARBA00001231"/>
    </source>
</evidence>
<keyword evidence="6 7" id="KW-0326">Glycosidase</keyword>
<comment type="similarity">
    <text evidence="2 7">Belongs to the glycosyl hydrolase 20 family.</text>
</comment>
<evidence type="ECO:0000256" key="5">
    <source>
        <dbReference type="ARBA" id="ARBA00023180"/>
    </source>
</evidence>
<dbReference type="GeneID" id="59288172"/>
<dbReference type="OrthoDB" id="428480at2759"/>
<dbReference type="InterPro" id="IPR017853">
    <property type="entry name" value="GH"/>
</dbReference>
<evidence type="ECO:0000256" key="4">
    <source>
        <dbReference type="ARBA" id="ARBA00022801"/>
    </source>
</evidence>
<name>A0A8H6FV51_9LECA</name>
<keyword evidence="3 9" id="KW-0732">Signal</keyword>
<sequence>MRSLLWHCALVTSTFALWPQPKQFEHGSSTLWLSPNVQLVHTSRTATSHPLEWLWTTVEKVIFSFPHNGITPTKGQISSETLLQSAFERMKHNVLNHSFVPGKFHARDIQFEPATDGSKRYIEQLAIEEDTHNGLADTERLDKSEAYAIEVSEDGSAVIKIASPAGGLHALETFAQLFFAHSTPNAGFYTPYAPLTVTDRPAFGHRGLNLDISRNWIPPADVMRTIEAMASNKLNRLHIHATDAQSWPLEIPALPDLALKGAYSPSQIWHTEDLEAVQRHGTNYGVQVFVEIDLPGHTTSIGIAYPHLVTAKDVPWSEYALEPPSGQLRLNSSEVPPFIETLLTDLLPRTARYSSLFHLGGDELNLNAYMLDPTVNSASHQVLQPLVQAFIDHVISLATSYCLTVIMWEEMVIDWNLTLPKNIIIQTWRGSDDNALTSILNKGYRTLFGSNAHWYLDCGHGSFIDPESANPDSPVKPPYLDYCGPYKNWRHMYAYNPVAHIPQSQRHLVVGGEAHLWGELTDSVNLDGMLWPRLAAAAEVMWSAPGKKPDESTTRRLADMRERLVMRGVGAGVVQMEWCLRHEGGCRL</sequence>
<evidence type="ECO:0000256" key="9">
    <source>
        <dbReference type="SAM" id="SignalP"/>
    </source>
</evidence>
<dbReference type="PIRSF" id="PIRSF001093">
    <property type="entry name" value="B-hxosamndse_ab_euk"/>
    <property type="match status" value="1"/>
</dbReference>
<comment type="caution">
    <text evidence="12">The sequence shown here is derived from an EMBL/GenBank/DDBJ whole genome shotgun (WGS) entry which is preliminary data.</text>
</comment>
<reference evidence="12 13" key="1">
    <citation type="journal article" date="2020" name="Genomics">
        <title>Complete, high-quality genomes from long-read metagenomic sequencing of two wolf lichen thalli reveals enigmatic genome architecture.</title>
        <authorList>
            <person name="McKenzie S.K."/>
            <person name="Walston R.F."/>
            <person name="Allen J.L."/>
        </authorList>
    </citation>
    <scope>NUCLEOTIDE SEQUENCE [LARGE SCALE GENOMIC DNA]</scope>
    <source>
        <strain evidence="12">WasteWater2</strain>
    </source>
</reference>
<dbReference type="Gene3D" id="3.20.20.80">
    <property type="entry name" value="Glycosidases"/>
    <property type="match status" value="1"/>
</dbReference>
<dbReference type="EC" id="3.2.1.52" evidence="7"/>
<dbReference type="Pfam" id="PF14845">
    <property type="entry name" value="Glycohydro_20b2"/>
    <property type="match status" value="1"/>
</dbReference>
<dbReference type="InterPro" id="IPR029019">
    <property type="entry name" value="HEX_eukaryotic_N"/>
</dbReference>
<organism evidence="12 13">
    <name type="scientific">Letharia columbiana</name>
    <dbReference type="NCBI Taxonomy" id="112416"/>
    <lineage>
        <taxon>Eukaryota</taxon>
        <taxon>Fungi</taxon>
        <taxon>Dikarya</taxon>
        <taxon>Ascomycota</taxon>
        <taxon>Pezizomycotina</taxon>
        <taxon>Lecanoromycetes</taxon>
        <taxon>OSLEUM clade</taxon>
        <taxon>Lecanoromycetidae</taxon>
        <taxon>Lecanorales</taxon>
        <taxon>Lecanorineae</taxon>
        <taxon>Parmeliaceae</taxon>
        <taxon>Letharia</taxon>
    </lineage>
</organism>
<dbReference type="GO" id="GO:0005975">
    <property type="term" value="P:carbohydrate metabolic process"/>
    <property type="evidence" value="ECO:0007669"/>
    <property type="project" value="InterPro"/>
</dbReference>
<dbReference type="GO" id="GO:0016231">
    <property type="term" value="F:beta-N-acetylglucosaminidase activity"/>
    <property type="evidence" value="ECO:0007669"/>
    <property type="project" value="TreeGrafter"/>
</dbReference>
<feature type="domain" description="Beta-hexosaminidase eukaryotic type N-terminal" evidence="11">
    <location>
        <begin position="17"/>
        <end position="177"/>
    </location>
</feature>
<feature type="domain" description="Glycoside hydrolase family 20 catalytic" evidence="10">
    <location>
        <begin position="203"/>
        <end position="544"/>
    </location>
</feature>
<evidence type="ECO:0000256" key="2">
    <source>
        <dbReference type="ARBA" id="ARBA00006285"/>
    </source>
</evidence>
<dbReference type="SUPFAM" id="SSF51445">
    <property type="entry name" value="(Trans)glycosidases"/>
    <property type="match status" value="1"/>
</dbReference>
<dbReference type="SUPFAM" id="SSF55545">
    <property type="entry name" value="beta-N-acetylhexosaminidase-like domain"/>
    <property type="match status" value="1"/>
</dbReference>
<evidence type="ECO:0000259" key="10">
    <source>
        <dbReference type="Pfam" id="PF00728"/>
    </source>
</evidence>
<evidence type="ECO:0000256" key="3">
    <source>
        <dbReference type="ARBA" id="ARBA00022729"/>
    </source>
</evidence>
<dbReference type="FunFam" id="3.20.20.80:FF:000063">
    <property type="entry name" value="Beta-hexosaminidase"/>
    <property type="match status" value="1"/>
</dbReference>
<dbReference type="RefSeq" id="XP_037164686.1">
    <property type="nucleotide sequence ID" value="XM_037308420.1"/>
</dbReference>
<dbReference type="Pfam" id="PF00728">
    <property type="entry name" value="Glyco_hydro_20"/>
    <property type="match status" value="1"/>
</dbReference>
<dbReference type="PRINTS" id="PR00738">
    <property type="entry name" value="GLHYDRLASE20"/>
</dbReference>
<dbReference type="EMBL" id="JACCJC010000025">
    <property type="protein sequence ID" value="KAF6235315.1"/>
    <property type="molecule type" value="Genomic_DNA"/>
</dbReference>
<keyword evidence="5" id="KW-0325">Glycoprotein</keyword>